<keyword evidence="4" id="KW-1185">Reference proteome</keyword>
<protein>
    <submittedName>
        <fullName evidence="3">Uncharacterized protein</fullName>
    </submittedName>
</protein>
<keyword evidence="1" id="KW-0808">Transferase</keyword>
<dbReference type="EMBL" id="JAGKQM010000009">
    <property type="protein sequence ID" value="KAH0908481.1"/>
    <property type="molecule type" value="Genomic_DNA"/>
</dbReference>
<proteinExistence type="predicted"/>
<evidence type="ECO:0000256" key="1">
    <source>
        <dbReference type="ARBA" id="ARBA00022679"/>
    </source>
</evidence>
<dbReference type="InterPro" id="IPR023213">
    <property type="entry name" value="CAT-like_dom_sf"/>
</dbReference>
<sequence length="888" mass="98903">MSSSSTYNAGLLSSSMGLKVIKITRVNPATDSSRDSADPLILPLTFFDLRWVRSHPTQQVIFYKLPVSSREFFHSVILPKLELSLSLVLRHYFPLAGHLKWNQQDPKPRVVVYSHDTVSLTVAESNADFLFVSGKGLRPQTELRVLVPELSDGVGSIMFIKAWAHICKSLGEGIMTLPSDFIPILDRTLINVRPSLESKILEYMSYFSDEEDGKRTMDPPPVGEICTDLVRITLELTQENVDKLKERAKRESTRSQHELHLSTFVIVNAYVWSCLVNARGGNKERPLLFMYAADFRNRLDPLVPERYMGNCVVLVNCIGYKGKHLLGRDGFVSAVEILSDSVKGLGSRGIEALWESYIDGMKQVKPDTHVESVSGSTRMGLYQADFAWGKPVNHEIVSIDRYPAYSMWERRDETGGAEIGLCLRKSEMDTFISLFEYVMVHSSPTVNILEVVRVSPPPSDSITLPLTFFDLGWLKLHPVDRLLFYRVPELSRSVLISKLKSSLSATLHHYLPLAGRLVWTPTDTKPSIVYSPDDDDAVYVTVAESNGDISRLTGDEPRTATEFHPLVPELPVSDESARALAVQITFFPNQGFSLGVTAHHAVLDGKTTAMFLKAWAHNCKQEQDPLPHDLTPSMDRTVVRDPAGLETKLLNRWMSASNNKPSLKLFPSKEIGADIVRVTYRLTRENIQKLRERVETESKAGAELRLSTFVITYAYVITCLVKARGGDPTRRVCIGFASDFRSRLNPPLPPTYFGNCIVGAGDFDAKAEPILEEGKGFVSAVESLSGWVNGLCPENIEKNMLSPFEAFKRMEPGRQMISVAGSTRLGIYGSDFGWGKPVKVEIVTIDKDMSVSLSESGDGTGGVEIGLCLRKDDVERFGSLFSRGLKPQ</sequence>
<reference evidence="3 4" key="1">
    <citation type="submission" date="2021-05" db="EMBL/GenBank/DDBJ databases">
        <title>Genome Assembly of Synthetic Allotetraploid Brassica napus Reveals Homoeologous Exchanges between Subgenomes.</title>
        <authorList>
            <person name="Davis J.T."/>
        </authorList>
    </citation>
    <scope>NUCLEOTIDE SEQUENCE [LARGE SCALE GENOMIC DNA]</scope>
    <source>
        <strain evidence="4">cv. Da-Ae</strain>
        <tissue evidence="3">Seedling</tissue>
    </source>
</reference>
<comment type="caution">
    <text evidence="3">The sequence shown here is derived from an EMBL/GenBank/DDBJ whole genome shotgun (WGS) entry which is preliminary data.</text>
</comment>
<accession>A0ABQ8BWB8</accession>
<evidence type="ECO:0000313" key="4">
    <source>
        <dbReference type="Proteomes" id="UP000824890"/>
    </source>
</evidence>
<evidence type="ECO:0000313" key="3">
    <source>
        <dbReference type="EMBL" id="KAH0908481.1"/>
    </source>
</evidence>
<dbReference type="Gene3D" id="3.30.559.10">
    <property type="entry name" value="Chloramphenicol acetyltransferase-like domain"/>
    <property type="match status" value="5"/>
</dbReference>
<dbReference type="PANTHER" id="PTHR31625">
    <property type="match status" value="1"/>
</dbReference>
<dbReference type="Proteomes" id="UP000824890">
    <property type="component" value="Unassembled WGS sequence"/>
</dbReference>
<gene>
    <name evidence="3" type="ORF">HID58_031802</name>
</gene>
<evidence type="ECO:0000256" key="2">
    <source>
        <dbReference type="ARBA" id="ARBA00023315"/>
    </source>
</evidence>
<dbReference type="InterPro" id="IPR051504">
    <property type="entry name" value="Plant_metabolite_acyltrans"/>
</dbReference>
<dbReference type="SUPFAM" id="SSF52777">
    <property type="entry name" value="CoA-dependent acyltransferases"/>
    <property type="match status" value="2"/>
</dbReference>
<dbReference type="Pfam" id="PF02458">
    <property type="entry name" value="Transferase"/>
    <property type="match status" value="2"/>
</dbReference>
<organism evidence="3 4">
    <name type="scientific">Brassica napus</name>
    <name type="common">Rape</name>
    <dbReference type="NCBI Taxonomy" id="3708"/>
    <lineage>
        <taxon>Eukaryota</taxon>
        <taxon>Viridiplantae</taxon>
        <taxon>Streptophyta</taxon>
        <taxon>Embryophyta</taxon>
        <taxon>Tracheophyta</taxon>
        <taxon>Spermatophyta</taxon>
        <taxon>Magnoliopsida</taxon>
        <taxon>eudicotyledons</taxon>
        <taxon>Gunneridae</taxon>
        <taxon>Pentapetalae</taxon>
        <taxon>rosids</taxon>
        <taxon>malvids</taxon>
        <taxon>Brassicales</taxon>
        <taxon>Brassicaceae</taxon>
        <taxon>Brassiceae</taxon>
        <taxon>Brassica</taxon>
    </lineage>
</organism>
<name>A0ABQ8BWB8_BRANA</name>
<keyword evidence="2" id="KW-0012">Acyltransferase</keyword>